<keyword evidence="4" id="KW-1185">Reference proteome</keyword>
<evidence type="ECO:0000313" key="4">
    <source>
        <dbReference type="Proteomes" id="UP000235388"/>
    </source>
</evidence>
<evidence type="ECO:0000259" key="2">
    <source>
        <dbReference type="Pfam" id="PF20515"/>
    </source>
</evidence>
<feature type="compositionally biased region" description="Acidic residues" evidence="1">
    <location>
        <begin position="181"/>
        <end position="190"/>
    </location>
</feature>
<protein>
    <recommendedName>
        <fullName evidence="2">Tet-like 2OG-Fe(II) oxygenase domain-containing protein</fullName>
    </recommendedName>
</protein>
<feature type="domain" description="Tet-like 2OG-Fe(II) oxygenase" evidence="2">
    <location>
        <begin position="257"/>
        <end position="310"/>
    </location>
</feature>
<dbReference type="AlphaFoldDB" id="A0A2N5VS42"/>
<reference evidence="3 4" key="1">
    <citation type="submission" date="2017-11" db="EMBL/GenBank/DDBJ databases">
        <title>De novo assembly and phasing of dikaryotic genomes from two isolates of Puccinia coronata f. sp. avenae, the causal agent of oat crown rust.</title>
        <authorList>
            <person name="Miller M.E."/>
            <person name="Zhang Y."/>
            <person name="Omidvar V."/>
            <person name="Sperschneider J."/>
            <person name="Schwessinger B."/>
            <person name="Raley C."/>
            <person name="Palmer J.M."/>
            <person name="Garnica D."/>
            <person name="Upadhyaya N."/>
            <person name="Rathjen J."/>
            <person name="Taylor J.M."/>
            <person name="Park R.F."/>
            <person name="Dodds P.N."/>
            <person name="Hirsch C.D."/>
            <person name="Kianian S.F."/>
            <person name="Figueroa M."/>
        </authorList>
    </citation>
    <scope>NUCLEOTIDE SEQUENCE [LARGE SCALE GENOMIC DNA]</scope>
    <source>
        <strain evidence="3">12NC29</strain>
    </source>
</reference>
<dbReference type="Proteomes" id="UP000235388">
    <property type="component" value="Unassembled WGS sequence"/>
</dbReference>
<sequence length="311" mass="34656">MLTTHGFPTTLCLRSLTRTHTSLFTNRYRTAPAKPPVLHNTSCSANNPNNLASRRFIAFGDSDLNTSPRALQSSKSLACCIASASAQSGRSTSTRAVCQMQTLGQSNLPGGIPTANPGQPTLPENNQKRRRPKKRPNANEKQEERRARKAMAPFVASGSLAVLPSHAPVSAVEEDPHNNEEVMDQDDNQPQEDTQKPHFYYVPPSCQDNPHKDKLFTCKETLDEHYHRLSFGTCIIAPRNQVAFCKVQWIPFDSMSPAELTGWEKIVFHLLERCEHVNPVKKNGSQTDGMMWADGWRKSSDPDQSVGRFCL</sequence>
<organism evidence="3 4">
    <name type="scientific">Puccinia coronata f. sp. avenae</name>
    <dbReference type="NCBI Taxonomy" id="200324"/>
    <lineage>
        <taxon>Eukaryota</taxon>
        <taxon>Fungi</taxon>
        <taxon>Dikarya</taxon>
        <taxon>Basidiomycota</taxon>
        <taxon>Pucciniomycotina</taxon>
        <taxon>Pucciniomycetes</taxon>
        <taxon>Pucciniales</taxon>
        <taxon>Pucciniaceae</taxon>
        <taxon>Puccinia</taxon>
    </lineage>
</organism>
<accession>A0A2N5VS42</accession>
<comment type="caution">
    <text evidence="3">The sequence shown here is derived from an EMBL/GenBank/DDBJ whole genome shotgun (WGS) entry which is preliminary data.</text>
</comment>
<feature type="region of interest" description="Disordered" evidence="1">
    <location>
        <begin position="168"/>
        <end position="194"/>
    </location>
</feature>
<feature type="compositionally biased region" description="Basic and acidic residues" evidence="1">
    <location>
        <begin position="137"/>
        <end position="146"/>
    </location>
</feature>
<gene>
    <name evidence="3" type="ORF">PCANC_07292</name>
</gene>
<evidence type="ECO:0000256" key="1">
    <source>
        <dbReference type="SAM" id="MobiDB-lite"/>
    </source>
</evidence>
<feature type="region of interest" description="Disordered" evidence="1">
    <location>
        <begin position="104"/>
        <end position="149"/>
    </location>
</feature>
<evidence type="ECO:0000313" key="3">
    <source>
        <dbReference type="EMBL" id="PLW52786.1"/>
    </source>
</evidence>
<dbReference type="EMBL" id="PGCJ01000074">
    <property type="protein sequence ID" value="PLW52786.1"/>
    <property type="molecule type" value="Genomic_DNA"/>
</dbReference>
<name>A0A2N5VS42_9BASI</name>
<dbReference type="InterPro" id="IPR046798">
    <property type="entry name" value="2OG-FeII_Oxy_6"/>
</dbReference>
<proteinExistence type="predicted"/>
<dbReference type="Pfam" id="PF20515">
    <property type="entry name" value="2OG-FeII_Oxy_6"/>
    <property type="match status" value="1"/>
</dbReference>